<name>A0A6L2P893_COPFO</name>
<dbReference type="PROSITE" id="PS50240">
    <property type="entry name" value="TRYPSIN_DOM"/>
    <property type="match status" value="1"/>
</dbReference>
<dbReference type="InterPro" id="IPR043504">
    <property type="entry name" value="Peptidase_S1_PA_chymotrypsin"/>
</dbReference>
<evidence type="ECO:0000256" key="2">
    <source>
        <dbReference type="ARBA" id="ARBA00004496"/>
    </source>
</evidence>
<dbReference type="PANTHER" id="PTHR12786:SF1">
    <property type="entry name" value="SPLICING REGULATOR SDE2"/>
    <property type="match status" value="1"/>
</dbReference>
<evidence type="ECO:0000313" key="15">
    <source>
        <dbReference type="EMBL" id="GFG28476.1"/>
    </source>
</evidence>
<feature type="non-terminal residue" evidence="15">
    <location>
        <position position="894"/>
    </location>
</feature>
<evidence type="ECO:0000256" key="10">
    <source>
        <dbReference type="ARBA" id="ARBA00023242"/>
    </source>
</evidence>
<evidence type="ECO:0000259" key="14">
    <source>
        <dbReference type="PROSITE" id="PS50240"/>
    </source>
</evidence>
<evidence type="ECO:0000256" key="5">
    <source>
        <dbReference type="ARBA" id="ARBA00022664"/>
    </source>
</evidence>
<dbReference type="GO" id="GO:0008380">
    <property type="term" value="P:RNA splicing"/>
    <property type="evidence" value="ECO:0007669"/>
    <property type="project" value="UniProtKB-KW"/>
</dbReference>
<comment type="similarity">
    <text evidence="12">Belongs to the peptidase S1 family. CLIP subfamily.</text>
</comment>
<dbReference type="Pfam" id="PF00089">
    <property type="entry name" value="Trypsin"/>
    <property type="match status" value="1"/>
</dbReference>
<dbReference type="InterPro" id="IPR001314">
    <property type="entry name" value="Peptidase_S1A"/>
</dbReference>
<dbReference type="SUPFAM" id="SSF50494">
    <property type="entry name" value="Trypsin-like serine proteases"/>
    <property type="match status" value="1"/>
</dbReference>
<dbReference type="InterPro" id="IPR001254">
    <property type="entry name" value="Trypsin_dom"/>
</dbReference>
<keyword evidence="10" id="KW-0539">Nucleus</keyword>
<evidence type="ECO:0000256" key="6">
    <source>
        <dbReference type="ARBA" id="ARBA00022729"/>
    </source>
</evidence>
<evidence type="ECO:0000256" key="3">
    <source>
        <dbReference type="ARBA" id="ARBA00008726"/>
    </source>
</evidence>
<dbReference type="InParanoid" id="A0A6L2P893"/>
<comment type="similarity">
    <text evidence="3">Belongs to the SDE2 family.</text>
</comment>
<dbReference type="InterPro" id="IPR009003">
    <property type="entry name" value="Peptidase_S1_PA"/>
</dbReference>
<evidence type="ECO:0000256" key="11">
    <source>
        <dbReference type="ARBA" id="ARBA00023306"/>
    </source>
</evidence>
<dbReference type="PANTHER" id="PTHR12786">
    <property type="entry name" value="SPLICING FACTOR SF3A-RELATED"/>
    <property type="match status" value="1"/>
</dbReference>
<keyword evidence="11" id="KW-0131">Cell cycle</keyword>
<keyword evidence="5" id="KW-0507">mRNA processing</keyword>
<keyword evidence="8" id="KW-0325">Glycoprotein</keyword>
<dbReference type="OrthoDB" id="547031at2759"/>
<dbReference type="Gene3D" id="2.40.10.10">
    <property type="entry name" value="Trypsin-like serine proteases"/>
    <property type="match status" value="1"/>
</dbReference>
<dbReference type="InterPro" id="IPR018114">
    <property type="entry name" value="TRYPSIN_HIS"/>
</dbReference>
<keyword evidence="4" id="KW-0963">Cytoplasm</keyword>
<feature type="domain" description="Peptidase S1" evidence="14">
    <location>
        <begin position="775"/>
        <end position="894"/>
    </location>
</feature>
<comment type="caution">
    <text evidence="15">The sequence shown here is derived from an EMBL/GenBank/DDBJ whole genome shotgun (WGS) entry which is preliminary data.</text>
</comment>
<dbReference type="InterPro" id="IPR051421">
    <property type="entry name" value="RNA_Proc_DNA_Dmg_Regulator"/>
</dbReference>
<evidence type="ECO:0000256" key="13">
    <source>
        <dbReference type="SAM" id="MobiDB-lite"/>
    </source>
</evidence>
<dbReference type="GO" id="GO:0006508">
    <property type="term" value="P:proteolysis"/>
    <property type="evidence" value="ECO:0007669"/>
    <property type="project" value="InterPro"/>
</dbReference>
<gene>
    <name evidence="15" type="ORF">Cfor_11370</name>
</gene>
<evidence type="ECO:0000313" key="16">
    <source>
        <dbReference type="Proteomes" id="UP000502823"/>
    </source>
</evidence>
<dbReference type="AlphaFoldDB" id="A0A6L2P893"/>
<keyword evidence="9" id="KW-0508">mRNA splicing</keyword>
<keyword evidence="7" id="KW-1015">Disulfide bond</keyword>
<dbReference type="GO" id="GO:0005737">
    <property type="term" value="C:cytoplasm"/>
    <property type="evidence" value="ECO:0007669"/>
    <property type="project" value="UniProtKB-SubCell"/>
</dbReference>
<feature type="compositionally biased region" description="Basic and acidic residues" evidence="13">
    <location>
        <begin position="256"/>
        <end position="272"/>
    </location>
</feature>
<comment type="subcellular location">
    <subcellularLocation>
        <location evidence="2">Cytoplasm</location>
    </subcellularLocation>
    <subcellularLocation>
        <location evidence="1">Nucleus</location>
    </subcellularLocation>
</comment>
<dbReference type="InterPro" id="IPR053822">
    <property type="entry name" value="SDE2-like_dom"/>
</dbReference>
<dbReference type="EMBL" id="BLKM01006623">
    <property type="protein sequence ID" value="GFG28476.1"/>
    <property type="molecule type" value="Genomic_DNA"/>
</dbReference>
<evidence type="ECO:0000256" key="9">
    <source>
        <dbReference type="ARBA" id="ARBA00023187"/>
    </source>
</evidence>
<dbReference type="PROSITE" id="PS00134">
    <property type="entry name" value="TRYPSIN_HIS"/>
    <property type="match status" value="1"/>
</dbReference>
<dbReference type="GO" id="GO:0006397">
    <property type="term" value="P:mRNA processing"/>
    <property type="evidence" value="ECO:0007669"/>
    <property type="project" value="UniProtKB-KW"/>
</dbReference>
<feature type="region of interest" description="Disordered" evidence="13">
    <location>
        <begin position="711"/>
        <end position="759"/>
    </location>
</feature>
<evidence type="ECO:0000256" key="8">
    <source>
        <dbReference type="ARBA" id="ARBA00023180"/>
    </source>
</evidence>
<dbReference type="FunFam" id="2.40.10.10:FF:000028">
    <property type="entry name" value="Serine protease easter"/>
    <property type="match status" value="1"/>
</dbReference>
<dbReference type="PRINTS" id="PR00722">
    <property type="entry name" value="CHYMOTRYPSIN"/>
</dbReference>
<protein>
    <recommendedName>
        <fullName evidence="14">Peptidase S1 domain-containing protein</fullName>
    </recommendedName>
</protein>
<keyword evidence="16" id="KW-1185">Reference proteome</keyword>
<reference evidence="16" key="1">
    <citation type="submission" date="2020-01" db="EMBL/GenBank/DDBJ databases">
        <title>Draft genome sequence of the Termite Coptotermes fromosanus.</title>
        <authorList>
            <person name="Itakura S."/>
            <person name="Yosikawa Y."/>
            <person name="Umezawa K."/>
        </authorList>
    </citation>
    <scope>NUCLEOTIDE SEQUENCE [LARGE SCALE GENOMIC DNA]</scope>
</reference>
<feature type="compositionally biased region" description="Basic and acidic residues" evidence="13">
    <location>
        <begin position="603"/>
        <end position="613"/>
    </location>
</feature>
<organism evidence="15 16">
    <name type="scientific">Coptotermes formosanus</name>
    <name type="common">Formosan subterranean termite</name>
    <dbReference type="NCBI Taxonomy" id="36987"/>
    <lineage>
        <taxon>Eukaryota</taxon>
        <taxon>Metazoa</taxon>
        <taxon>Ecdysozoa</taxon>
        <taxon>Arthropoda</taxon>
        <taxon>Hexapoda</taxon>
        <taxon>Insecta</taxon>
        <taxon>Pterygota</taxon>
        <taxon>Neoptera</taxon>
        <taxon>Polyneoptera</taxon>
        <taxon>Dictyoptera</taxon>
        <taxon>Blattodea</taxon>
        <taxon>Blattoidea</taxon>
        <taxon>Termitoidae</taxon>
        <taxon>Rhinotermitidae</taxon>
        <taxon>Coptotermes</taxon>
    </lineage>
</organism>
<keyword evidence="6" id="KW-0732">Signal</keyword>
<dbReference type="Pfam" id="PF22782">
    <property type="entry name" value="SDE2"/>
    <property type="match status" value="1"/>
</dbReference>
<feature type="region of interest" description="Disordered" evidence="13">
    <location>
        <begin position="210"/>
        <end position="272"/>
    </location>
</feature>
<proteinExistence type="inferred from homology"/>
<sequence>MLFVSCPFLKEGLARIDDSCVSAYEVKGKIFSALDFDGSDIYLLYNGKRVPDSATLTHGIVHAVPRLVGGKGGFGSMLRAIGAQIEKTTNREACRDLSGRRLRDINEEKRLKNWIAQQAEREREVAERKRRKLERLREEPKHNFHDQTYEKERSQLTEIVSDAVEKGFKIAAKDNGSTKCGQKRKATNTATKAVKKKKGCLWVDVDEECVSSSDSGSDSGDDIQPETSSKQGGTTVHNQEACDVVAVSDGSPSIDNSKDRESEGAVKDAKCDSAERETRRDVFSAVLYLNLNVILQIIRTDVKSSSNKTLVFRLRTPAISSRHYRTHAPVCMQHRAEGGGSEMKPNASVVCRVAILTCSFISNILDVTPDVILWPSPNTGNTKWRIQPWPDIRATPLTFQPEISASLEIESCSCIEVTLCPEFLEMLELHPAYSEDLRRLTCGFKGFCPLVCCNRLSIHRHINADYLPTSGTLTNCNPVSTVQPRINFSPTPYHPPGVYHLTTTAEDLKSEPRQKTYEVQPNNNNRFYEDTRLSPHVNNAVRPSNQNFNSEQNAMSNTPVAADYFLQTPDVTYGSGEGQSYPNNPTVYAPFSHSTYKTNYPHRSSEGERHGQSADEYPSGYQTEMHSNYNPSETDERNFHNHKHPPGYIPNDYSNYPSYQHPHHRENHQTTSNYGHDERKEFFNPFYSYVQPSAGAHEDRFEYQFRPPDYENNGQYFHRKDRPFQPPFLPGDAQNTPTPSKMDDPGQGDKSSTATQWKRKLLPTDECGASLGERIVGGKNAALGAYPWIARIGYTRSGSGSGSGSGILLYRCGGSLINSRYVITAAHCVINLPGGLQLASVRLGELDERTDPDCYQSECGDPVQDFYPSVVKVHEDYDRPKFRNDLALIRLDRP</sequence>
<dbReference type="GO" id="GO:0005634">
    <property type="term" value="C:nucleus"/>
    <property type="evidence" value="ECO:0007669"/>
    <property type="project" value="UniProtKB-SubCell"/>
</dbReference>
<evidence type="ECO:0000256" key="4">
    <source>
        <dbReference type="ARBA" id="ARBA00022490"/>
    </source>
</evidence>
<feature type="compositionally biased region" description="Polar residues" evidence="13">
    <location>
        <begin position="225"/>
        <end position="238"/>
    </location>
</feature>
<dbReference type="Proteomes" id="UP000502823">
    <property type="component" value="Unassembled WGS sequence"/>
</dbReference>
<dbReference type="GO" id="GO:0004252">
    <property type="term" value="F:serine-type endopeptidase activity"/>
    <property type="evidence" value="ECO:0007669"/>
    <property type="project" value="InterPro"/>
</dbReference>
<feature type="region of interest" description="Disordered" evidence="13">
    <location>
        <begin position="599"/>
        <end position="623"/>
    </location>
</feature>
<accession>A0A6L2P893</accession>
<evidence type="ECO:0000256" key="1">
    <source>
        <dbReference type="ARBA" id="ARBA00004123"/>
    </source>
</evidence>
<evidence type="ECO:0000256" key="7">
    <source>
        <dbReference type="ARBA" id="ARBA00023157"/>
    </source>
</evidence>
<evidence type="ECO:0000256" key="12">
    <source>
        <dbReference type="ARBA" id="ARBA00024195"/>
    </source>
</evidence>